<evidence type="ECO:0008006" key="4">
    <source>
        <dbReference type="Google" id="ProtNLM"/>
    </source>
</evidence>
<evidence type="ECO:0000313" key="3">
    <source>
        <dbReference type="Proteomes" id="UP000037660"/>
    </source>
</evidence>
<gene>
    <name evidence="2" type="ORF">ISF6_4769</name>
</gene>
<dbReference type="PANTHER" id="PTHR43737">
    <property type="entry name" value="BLL7424 PROTEIN"/>
    <property type="match status" value="1"/>
</dbReference>
<feature type="transmembrane region" description="Helical" evidence="1">
    <location>
        <begin position="21"/>
        <end position="45"/>
    </location>
</feature>
<evidence type="ECO:0000256" key="1">
    <source>
        <dbReference type="SAM" id="Phobius"/>
    </source>
</evidence>
<organism evidence="2 3">
    <name type="scientific">Piscinibacter sakaiensis</name>
    <name type="common">Ideonella sakaiensis</name>
    <dbReference type="NCBI Taxonomy" id="1547922"/>
    <lineage>
        <taxon>Bacteria</taxon>
        <taxon>Pseudomonadati</taxon>
        <taxon>Pseudomonadota</taxon>
        <taxon>Betaproteobacteria</taxon>
        <taxon>Burkholderiales</taxon>
        <taxon>Sphaerotilaceae</taxon>
        <taxon>Piscinibacter</taxon>
    </lineage>
</organism>
<dbReference type="InterPro" id="IPR010869">
    <property type="entry name" value="DUF1501"/>
</dbReference>
<protein>
    <recommendedName>
        <fullName evidence="4">DUF1501 domain-containing protein</fullName>
    </recommendedName>
</protein>
<dbReference type="EMBL" id="BBYR01000071">
    <property type="protein sequence ID" value="GAP38311.1"/>
    <property type="molecule type" value="Genomic_DNA"/>
</dbReference>
<dbReference type="Proteomes" id="UP000037660">
    <property type="component" value="Unassembled WGS sequence"/>
</dbReference>
<reference evidence="2 3" key="2">
    <citation type="journal article" date="2016" name="Science">
        <title>A bacterium that degrades and assimilates poly(ethylene terephthalate).</title>
        <authorList>
            <person name="Yoshida S."/>
            <person name="Hiraga K."/>
            <person name="Takehana T."/>
            <person name="Taniguchi I."/>
            <person name="Yamaji H."/>
            <person name="Maeda Y."/>
            <person name="Toyohara K."/>
            <person name="Miyamoto K."/>
            <person name="Kimura Y."/>
            <person name="Oda K."/>
        </authorList>
    </citation>
    <scope>NUCLEOTIDE SEQUENCE [LARGE SCALE GENOMIC DNA]</scope>
    <source>
        <strain evidence="3">NBRC 110686 / TISTR 2288 / 201-F6</strain>
    </source>
</reference>
<keyword evidence="1" id="KW-1133">Transmembrane helix</keyword>
<proteinExistence type="predicted"/>
<dbReference type="STRING" id="1547922.ISF6_4769"/>
<sequence length="485" mass="50038">MTDMSSPPVSPRSRRDFVRRAGGLALGGLAGRAGLGLGLAGLAALSSRASRSANPGGGYRALVCLFMLGGNDAHNWFVPIDPAEHAAYAAARGDLALPLAALQSPAGLVQDGRRFGTPAELAPLMRWYEQGRAAVVANVGPLVRPLTRAEFLAERDVPAKLFSHNDQVSTWQSLSPEGARAGWGGRIADLLMAANAQPLFTAVSAAGNAVFLSGRDVVQYQIGANGAARVRALDERWVTGSSTVGALLRETLVTAGDHPMAGEYARVMARSIAAEGVLSSAFGRVSVPPIPATPILGGAPLPTGSPATLDVDPLARQLSVVAQMIAAAPALGLQRQVFMVSLGAFDTHANQLRDHPVLTARVALSIDYFMGALQSLGLLDAVTLFTASDFGRTLVSNGDGSDHGWGAHHVVLGGGVRGGQIHGRFPVVATGTPDDVGSGRLLPGLSVVELAAQFGGWMGLSPAEQAEVLPGLSAFGQRMAPLMTA</sequence>
<dbReference type="PROSITE" id="PS51318">
    <property type="entry name" value="TAT"/>
    <property type="match status" value="1"/>
</dbReference>
<dbReference type="PANTHER" id="PTHR43737:SF1">
    <property type="entry name" value="DUF1501 DOMAIN-CONTAINING PROTEIN"/>
    <property type="match status" value="1"/>
</dbReference>
<comment type="caution">
    <text evidence="2">The sequence shown here is derived from an EMBL/GenBank/DDBJ whole genome shotgun (WGS) entry which is preliminary data.</text>
</comment>
<dbReference type="AlphaFoldDB" id="A0A0K8P6S1"/>
<accession>A0A0K8P6S1</accession>
<dbReference type="InterPro" id="IPR006311">
    <property type="entry name" value="TAT_signal"/>
</dbReference>
<name>A0A0K8P6S1_PISS1</name>
<keyword evidence="1" id="KW-0472">Membrane</keyword>
<keyword evidence="1" id="KW-0812">Transmembrane</keyword>
<dbReference type="Pfam" id="PF07394">
    <property type="entry name" value="DUF1501"/>
    <property type="match status" value="1"/>
</dbReference>
<reference evidence="3" key="1">
    <citation type="submission" date="2015-07" db="EMBL/GenBank/DDBJ databases">
        <title>Discovery of a poly(ethylene terephthalate assimilation.</title>
        <authorList>
            <person name="Yoshida S."/>
            <person name="Hiraga K."/>
            <person name="Takehana T."/>
            <person name="Taniguchi I."/>
            <person name="Yamaji H."/>
            <person name="Maeda Y."/>
            <person name="Toyohara K."/>
            <person name="Miyamoto K."/>
            <person name="Kimura Y."/>
            <person name="Oda K."/>
        </authorList>
    </citation>
    <scope>NUCLEOTIDE SEQUENCE [LARGE SCALE GENOMIC DNA]</scope>
    <source>
        <strain evidence="3">NBRC 110686 / TISTR 2288 / 201-F6</strain>
    </source>
</reference>
<keyword evidence="3" id="KW-1185">Reference proteome</keyword>
<evidence type="ECO:0000313" key="2">
    <source>
        <dbReference type="EMBL" id="GAP38311.1"/>
    </source>
</evidence>